<dbReference type="GO" id="GO:0005886">
    <property type="term" value="C:plasma membrane"/>
    <property type="evidence" value="ECO:0007669"/>
    <property type="project" value="UniProtKB-SubCell"/>
</dbReference>
<evidence type="ECO:0000313" key="9">
    <source>
        <dbReference type="EMBL" id="QFZ20665.1"/>
    </source>
</evidence>
<evidence type="ECO:0000256" key="2">
    <source>
        <dbReference type="ARBA" id="ARBA00010157"/>
    </source>
</evidence>
<dbReference type="PANTHER" id="PTHR33406">
    <property type="entry name" value="MEMBRANE PROTEIN MJ1562-RELATED"/>
    <property type="match status" value="1"/>
</dbReference>
<dbReference type="PROSITE" id="PS50156">
    <property type="entry name" value="SSD"/>
    <property type="match status" value="1"/>
</dbReference>
<dbReference type="Pfam" id="PF03176">
    <property type="entry name" value="MMPL"/>
    <property type="match status" value="2"/>
</dbReference>
<name>A0A5Q0H427_SACSY</name>
<keyword evidence="4 7" id="KW-0812">Transmembrane</keyword>
<keyword evidence="10" id="KW-1185">Reference proteome</keyword>
<proteinExistence type="inferred from homology"/>
<dbReference type="InterPro" id="IPR050545">
    <property type="entry name" value="Mycobact_MmpL"/>
</dbReference>
<feature type="transmembrane region" description="Helical" evidence="7">
    <location>
        <begin position="171"/>
        <end position="194"/>
    </location>
</feature>
<evidence type="ECO:0000256" key="1">
    <source>
        <dbReference type="ARBA" id="ARBA00004651"/>
    </source>
</evidence>
<keyword evidence="6 7" id="KW-0472">Membrane</keyword>
<feature type="transmembrane region" description="Helical" evidence="7">
    <location>
        <begin position="15"/>
        <end position="35"/>
    </location>
</feature>
<evidence type="ECO:0000259" key="8">
    <source>
        <dbReference type="PROSITE" id="PS50156"/>
    </source>
</evidence>
<gene>
    <name evidence="9" type="ORF">EKG83_27605</name>
</gene>
<feature type="transmembrane region" description="Helical" evidence="7">
    <location>
        <begin position="597"/>
        <end position="617"/>
    </location>
</feature>
<evidence type="ECO:0000256" key="6">
    <source>
        <dbReference type="ARBA" id="ARBA00023136"/>
    </source>
</evidence>
<feature type="transmembrane region" description="Helical" evidence="7">
    <location>
        <begin position="227"/>
        <end position="251"/>
    </location>
</feature>
<feature type="transmembrane region" description="Helical" evidence="7">
    <location>
        <begin position="279"/>
        <end position="300"/>
    </location>
</feature>
<dbReference type="SUPFAM" id="SSF82866">
    <property type="entry name" value="Multidrug efflux transporter AcrB transmembrane domain"/>
    <property type="match status" value="2"/>
</dbReference>
<dbReference type="PANTHER" id="PTHR33406:SF11">
    <property type="entry name" value="MEMBRANE PROTEIN SCO6666-RELATED"/>
    <property type="match status" value="1"/>
</dbReference>
<evidence type="ECO:0000256" key="4">
    <source>
        <dbReference type="ARBA" id="ARBA00022692"/>
    </source>
</evidence>
<accession>A0A5Q0H427</accession>
<feature type="transmembrane region" description="Helical" evidence="7">
    <location>
        <begin position="559"/>
        <end position="577"/>
    </location>
</feature>
<feature type="domain" description="SSD" evidence="8">
    <location>
        <begin position="200"/>
        <end position="329"/>
    </location>
</feature>
<evidence type="ECO:0000256" key="3">
    <source>
        <dbReference type="ARBA" id="ARBA00022475"/>
    </source>
</evidence>
<comment type="subcellular location">
    <subcellularLocation>
        <location evidence="1">Cell membrane</location>
        <topology evidence="1">Multi-pass membrane protein</topology>
    </subcellularLocation>
</comment>
<dbReference type="InterPro" id="IPR004869">
    <property type="entry name" value="MMPL_dom"/>
</dbReference>
<feature type="transmembrane region" description="Helical" evidence="7">
    <location>
        <begin position="306"/>
        <end position="330"/>
    </location>
</feature>
<dbReference type="KEGG" id="ssyi:EKG83_27605"/>
<feature type="transmembrane region" description="Helical" evidence="7">
    <location>
        <begin position="365"/>
        <end position="387"/>
    </location>
</feature>
<sequence length="719" mass="75704">MLAWLGSVAHRRARLILIVAGIFLVATGILAVGALNNVRLGGYLDDNSESTAASKLINSEFGGRYNLILLVTSESGDVDRPEVAAEGARLSRDLAGENSLTNVTSYWATGIPALKTADGKSAIIAAHVEGDEDAQLRHAEDLHQKYTSWGGPFRVEFGGQAAVNRDVFDELMTSLVIAEAIAIPVTLLLLILAFGSVIAALLPLVIGVLAIVGTMAEIAVLGNVTDVSIFATNLTTGLGLGLGIDYALFLVARFREQLAAGDDVETAVATTTRTAGRTILFSAITVAAALATMAVFPLYFLQSLAYAGVGVVAIAAVASLVVVPALLSVLGHRVNALKLPWSKNNRGSDAPFWGRLASRVGKRPVLAAVPAVLVLLLMASPALHAAFGTVDDRVLHHDVESRSVNDRLRQDFGAFPAAPIEVVLQGEVDQAAVADYAREVSLLPDVTSVQTSAGIFSRGAVVLQLPTDAIRGKPHAQWLSVATGERPKSEPAVDLMKQLRGRAGPSGTTVLVGGSEAEMIDTQQAIVDKLPWAFAIIVVITFLVLFLFTGGVLQPVRALVLNGLSLAATFGIMVWGFQDGHLSGLLGFTPQPTDTAMTVFVFCVVFGLSMDYEVFLISRIKELHDLGHSPVEAVSLGLARTGRIVSTAAGLLAVVFFAFLASSISFLQLFALGAGAAILIDAIIVRGVLVPAAIALLGRAAWWSPPLLRRAYTRVKLAD</sequence>
<dbReference type="EMBL" id="CP034550">
    <property type="protein sequence ID" value="QFZ20665.1"/>
    <property type="molecule type" value="Genomic_DNA"/>
</dbReference>
<reference evidence="10" key="1">
    <citation type="journal article" date="2021" name="Curr. Microbiol.">
        <title>Complete genome of nocamycin-producing strain Saccharothrix syringae NRRL B-16468 reveals the biosynthetic potential for secondary metabolites.</title>
        <authorList>
            <person name="Mo X."/>
            <person name="Yang S."/>
        </authorList>
    </citation>
    <scope>NUCLEOTIDE SEQUENCE [LARGE SCALE GENOMIC DNA]</scope>
    <source>
        <strain evidence="10">ATCC 51364 / DSM 43886 / JCM 6844 / KCTC 9398 / NBRC 14523 / NRRL B-16468 / INA 2240</strain>
    </source>
</reference>
<organism evidence="9 10">
    <name type="scientific">Saccharothrix syringae</name>
    <name type="common">Nocardiopsis syringae</name>
    <dbReference type="NCBI Taxonomy" id="103733"/>
    <lineage>
        <taxon>Bacteria</taxon>
        <taxon>Bacillati</taxon>
        <taxon>Actinomycetota</taxon>
        <taxon>Actinomycetes</taxon>
        <taxon>Pseudonocardiales</taxon>
        <taxon>Pseudonocardiaceae</taxon>
        <taxon>Saccharothrix</taxon>
    </lineage>
</organism>
<comment type="similarity">
    <text evidence="2">Belongs to the resistance-nodulation-cell division (RND) (TC 2.A.6) family. MmpL subfamily.</text>
</comment>
<feature type="transmembrane region" description="Helical" evidence="7">
    <location>
        <begin position="201"/>
        <end position="221"/>
    </location>
</feature>
<dbReference type="OrthoDB" id="7051771at2"/>
<dbReference type="InterPro" id="IPR000731">
    <property type="entry name" value="SSD"/>
</dbReference>
<feature type="transmembrane region" description="Helical" evidence="7">
    <location>
        <begin position="532"/>
        <end position="552"/>
    </location>
</feature>
<keyword evidence="3" id="KW-1003">Cell membrane</keyword>
<dbReference type="Gene3D" id="1.20.1640.10">
    <property type="entry name" value="Multidrug efflux transporter AcrB transmembrane domain"/>
    <property type="match status" value="2"/>
</dbReference>
<protein>
    <submittedName>
        <fullName evidence="9">MMPL family transporter</fullName>
    </submittedName>
</protein>
<feature type="transmembrane region" description="Helical" evidence="7">
    <location>
        <begin position="648"/>
        <end position="670"/>
    </location>
</feature>
<evidence type="ECO:0000256" key="7">
    <source>
        <dbReference type="SAM" id="Phobius"/>
    </source>
</evidence>
<dbReference type="AlphaFoldDB" id="A0A5Q0H427"/>
<evidence type="ECO:0000256" key="5">
    <source>
        <dbReference type="ARBA" id="ARBA00022989"/>
    </source>
</evidence>
<dbReference type="Proteomes" id="UP000325787">
    <property type="component" value="Chromosome"/>
</dbReference>
<evidence type="ECO:0000313" key="10">
    <source>
        <dbReference type="Proteomes" id="UP000325787"/>
    </source>
</evidence>
<keyword evidence="5 7" id="KW-1133">Transmembrane helix</keyword>
<feature type="transmembrane region" description="Helical" evidence="7">
    <location>
        <begin position="676"/>
        <end position="702"/>
    </location>
</feature>